<feature type="chain" id="PRO_5045709799" evidence="1">
    <location>
        <begin position="30"/>
        <end position="50"/>
    </location>
</feature>
<protein>
    <submittedName>
        <fullName evidence="2">Uncharacterized protein</fullName>
    </submittedName>
</protein>
<comment type="caution">
    <text evidence="2">The sequence shown here is derived from an EMBL/GenBank/DDBJ whole genome shotgun (WGS) entry which is preliminary data.</text>
</comment>
<evidence type="ECO:0000313" key="2">
    <source>
        <dbReference type="EMBL" id="GLB28162.1"/>
    </source>
</evidence>
<feature type="signal peptide" evidence="1">
    <location>
        <begin position="1"/>
        <end position="29"/>
    </location>
</feature>
<keyword evidence="3" id="KW-1185">Reference proteome</keyword>
<evidence type="ECO:0000313" key="3">
    <source>
        <dbReference type="Proteomes" id="UP001419084"/>
    </source>
</evidence>
<evidence type="ECO:0000256" key="1">
    <source>
        <dbReference type="SAM" id="SignalP"/>
    </source>
</evidence>
<accession>A0ABQ5LZS8</accession>
<reference evidence="2 3" key="1">
    <citation type="journal article" date="2024" name="Int. J. Syst. Evol. Microbiol.">
        <title>Lacrimispora brassicae sp. nov. isolated from fermented cabbage, and proposal of Clostridium indicum Gundawar et al. 2019 and Clostridium methoxybenzovorans Mechichi et al. 1999 as heterotypic synonyms of Lacrimispora amygdalina (Parshina et al. 2003) Haas and Blanchard 2020 and Lacrimispora indolis (McClung and McCoy 1957) Haas and Blanchard 2020, respectively.</title>
        <authorList>
            <person name="Kobayashi H."/>
            <person name="Tanizawa Y."/>
            <person name="Sakamoto M."/>
            <person name="Ohkuma M."/>
            <person name="Tohno M."/>
        </authorList>
    </citation>
    <scope>NUCLEOTIDE SEQUENCE [LARGE SCALE GENOMIC DNA]</scope>
    <source>
        <strain evidence="2 3">DSM 12857</strain>
    </source>
</reference>
<organism evidence="2 3">
    <name type="scientific">Lacrimispora amygdalina</name>
    <dbReference type="NCBI Taxonomy" id="253257"/>
    <lineage>
        <taxon>Bacteria</taxon>
        <taxon>Bacillati</taxon>
        <taxon>Bacillota</taxon>
        <taxon>Clostridia</taxon>
        <taxon>Lachnospirales</taxon>
        <taxon>Lachnospiraceae</taxon>
        <taxon>Lacrimispora</taxon>
    </lineage>
</organism>
<sequence length="50" mass="5395">MKGIIKRLCTGFLALATILTALPTTAVHAAEKQYWTTGKEKAGAIEKGYE</sequence>
<name>A0ABQ5LZS8_9FIRM</name>
<keyword evidence="1" id="KW-0732">Signal</keyword>
<proteinExistence type="predicted"/>
<dbReference type="EMBL" id="BRPJ01000002">
    <property type="protein sequence ID" value="GLB28162.1"/>
    <property type="molecule type" value="Genomic_DNA"/>
</dbReference>
<gene>
    <name evidence="2" type="ORF">LAD12857_00850</name>
</gene>
<dbReference type="Proteomes" id="UP001419084">
    <property type="component" value="Unassembled WGS sequence"/>
</dbReference>